<dbReference type="InterPro" id="IPR036514">
    <property type="entry name" value="SGNH_hydro_sf"/>
</dbReference>
<protein>
    <submittedName>
        <fullName evidence="1">GDSL family lipase</fullName>
    </submittedName>
</protein>
<evidence type="ECO:0000313" key="2">
    <source>
        <dbReference type="Proteomes" id="UP000193577"/>
    </source>
</evidence>
<proteinExistence type="predicted"/>
<dbReference type="Proteomes" id="UP000193577">
    <property type="component" value="Unassembled WGS sequence"/>
</dbReference>
<comment type="caution">
    <text evidence="1">The sequence shown here is derived from an EMBL/GenBank/DDBJ whole genome shotgun (WGS) entry which is preliminary data.</text>
</comment>
<dbReference type="OrthoDB" id="9804395at2"/>
<dbReference type="Pfam" id="PF13472">
    <property type="entry name" value="Lipase_GDSL_2"/>
    <property type="match status" value="1"/>
</dbReference>
<organism evidence="1 2">
    <name type="scientific">Mycolicibacillus koreensis</name>
    <dbReference type="NCBI Taxonomy" id="1069220"/>
    <lineage>
        <taxon>Bacteria</taxon>
        <taxon>Bacillati</taxon>
        <taxon>Actinomycetota</taxon>
        <taxon>Actinomycetes</taxon>
        <taxon>Mycobacteriales</taxon>
        <taxon>Mycobacteriaceae</taxon>
        <taxon>Mycolicibacillus</taxon>
    </lineage>
</organism>
<dbReference type="EMBL" id="NCXO01000044">
    <property type="protein sequence ID" value="OSC31464.1"/>
    <property type="molecule type" value="Genomic_DNA"/>
</dbReference>
<dbReference type="AlphaFoldDB" id="A0A7I7SIH8"/>
<dbReference type="CDD" id="cd01836">
    <property type="entry name" value="FeeA_FeeB_like"/>
    <property type="match status" value="1"/>
</dbReference>
<evidence type="ECO:0000313" key="1">
    <source>
        <dbReference type="EMBL" id="OSC31464.1"/>
    </source>
</evidence>
<name>A0A7I7SIH8_9MYCO</name>
<keyword evidence="2" id="KW-1185">Reference proteome</keyword>
<sequence>MDIRAPRRSTIALAAAGALASTGTAFLGARNLLTGQADQVRQVIPRALTTPPRADGVYRHGGRPVQRYTRTVPVDVHVMLFGDSTATGYGCRDAEQVPGVVLARRLAEWTSASVRLSTKALVGATSKGLGGQVDAMFVAGPPPDIAVIMIGANDITAVNGIGPSARRLGLAVQRLCDSGAVVVVGTCPDLGVITAIPQPLRWVARTRALQLARAQAVAVEEAGGVAVPLADRLAATFLRAPQMLSADRYHPSAAGYALITAELFGALQQAFTAPLTDPLTDAGSAPVSA</sequence>
<gene>
    <name evidence="1" type="ORF">B8W67_16375</name>
</gene>
<dbReference type="Gene3D" id="3.40.50.1110">
    <property type="entry name" value="SGNH hydrolase"/>
    <property type="match status" value="1"/>
</dbReference>
<dbReference type="InterPro" id="IPR013830">
    <property type="entry name" value="SGNH_hydro"/>
</dbReference>
<accession>A0A7I7SIH8</accession>
<dbReference type="SUPFAM" id="SSF52266">
    <property type="entry name" value="SGNH hydrolase"/>
    <property type="match status" value="1"/>
</dbReference>
<reference evidence="1 2" key="1">
    <citation type="submission" date="2017-04" db="EMBL/GenBank/DDBJ databases">
        <title>The new phylogeny of genus Mycobacterium.</title>
        <authorList>
            <person name="Tortoli E."/>
            <person name="Trovato A."/>
            <person name="Cirillo D.M."/>
        </authorList>
    </citation>
    <scope>NUCLEOTIDE SEQUENCE [LARGE SCALE GENOMIC DNA]</scope>
    <source>
        <strain evidence="1 2">KCTC 19819</strain>
    </source>
</reference>